<accession>X1AY74</accession>
<name>X1AY74_9ZZZZ</name>
<proteinExistence type="predicted"/>
<feature type="non-terminal residue" evidence="1">
    <location>
        <position position="1"/>
    </location>
</feature>
<gene>
    <name evidence="1" type="ORF">S01H4_24782</name>
</gene>
<sequence length="30" mass="3375">VLIIFKKVKMASKLKTVIIECALIVLPHII</sequence>
<reference evidence="1" key="1">
    <citation type="journal article" date="2014" name="Front. Microbiol.">
        <title>High frequency of phylogenetically diverse reductive dehalogenase-homologous genes in deep subseafloor sedimentary metagenomes.</title>
        <authorList>
            <person name="Kawai M."/>
            <person name="Futagami T."/>
            <person name="Toyoda A."/>
            <person name="Takaki Y."/>
            <person name="Nishi S."/>
            <person name="Hori S."/>
            <person name="Arai W."/>
            <person name="Tsubouchi T."/>
            <person name="Morono Y."/>
            <person name="Uchiyama I."/>
            <person name="Ito T."/>
            <person name="Fujiyama A."/>
            <person name="Inagaki F."/>
            <person name="Takami H."/>
        </authorList>
    </citation>
    <scope>NUCLEOTIDE SEQUENCE</scope>
    <source>
        <strain evidence="1">Expedition CK06-06</strain>
    </source>
</reference>
<comment type="caution">
    <text evidence="1">The sequence shown here is derived from an EMBL/GenBank/DDBJ whole genome shotgun (WGS) entry which is preliminary data.</text>
</comment>
<dbReference type="AlphaFoldDB" id="X1AY74"/>
<protein>
    <submittedName>
        <fullName evidence="1">Uncharacterized protein</fullName>
    </submittedName>
</protein>
<dbReference type="EMBL" id="BART01011694">
    <property type="protein sequence ID" value="GAG88169.1"/>
    <property type="molecule type" value="Genomic_DNA"/>
</dbReference>
<organism evidence="1">
    <name type="scientific">marine sediment metagenome</name>
    <dbReference type="NCBI Taxonomy" id="412755"/>
    <lineage>
        <taxon>unclassified sequences</taxon>
        <taxon>metagenomes</taxon>
        <taxon>ecological metagenomes</taxon>
    </lineage>
</organism>
<evidence type="ECO:0000313" key="1">
    <source>
        <dbReference type="EMBL" id="GAG88169.1"/>
    </source>
</evidence>